<gene>
    <name evidence="1" type="ORF">BOP93_13340</name>
</gene>
<dbReference type="RefSeq" id="WP_104503062.1">
    <property type="nucleotide sequence ID" value="NZ_CP018049.1"/>
</dbReference>
<dbReference type="AlphaFoldDB" id="A0A2L0RWP8"/>
<organism evidence="1 2">
    <name type="scientific">Pseudomonas orientalis</name>
    <dbReference type="NCBI Taxonomy" id="76758"/>
    <lineage>
        <taxon>Bacteria</taxon>
        <taxon>Pseudomonadati</taxon>
        <taxon>Pseudomonadota</taxon>
        <taxon>Gammaproteobacteria</taxon>
        <taxon>Pseudomonadales</taxon>
        <taxon>Pseudomonadaceae</taxon>
        <taxon>Pseudomonas</taxon>
    </lineage>
</organism>
<proteinExistence type="predicted"/>
<evidence type="ECO:0000313" key="1">
    <source>
        <dbReference type="EMBL" id="AUZ46533.1"/>
    </source>
</evidence>
<dbReference type="EMBL" id="CP018049">
    <property type="protein sequence ID" value="AUZ46533.1"/>
    <property type="molecule type" value="Genomic_DNA"/>
</dbReference>
<name>A0A2L0RWP8_9PSED</name>
<accession>A0A2L0RWP8</accession>
<reference evidence="1 2" key="1">
    <citation type="journal article" date="2018" name="Front. Microbiol.">
        <title>Pseudomonas orientalis F9: A Potent Antagonist against Phytopathogens with Phytotoxic Effect in the Apple Flower.</title>
        <authorList>
            <person name="Zengerer V."/>
            <person name="Schmid M."/>
            <person name="Bieri M."/>
            <person name="Muller D.C."/>
            <person name="Remus-Emsermann M.N.P."/>
            <person name="Ahrens C.H."/>
            <person name="Pelludat C."/>
        </authorList>
    </citation>
    <scope>NUCLEOTIDE SEQUENCE [LARGE SCALE GENOMIC DNA]</scope>
    <source>
        <strain evidence="1 2">F9</strain>
    </source>
</reference>
<dbReference type="Proteomes" id="UP000239888">
    <property type="component" value="Chromosome"/>
</dbReference>
<dbReference type="KEGG" id="poi:BOP93_13340"/>
<sequence>MQKIDKFSPVIAWRSMLGNKPNREPVEIDVQDGRAEYLLSGPYNLSEGGKIEVVGGKLLFTGSRTKVS</sequence>
<evidence type="ECO:0000313" key="2">
    <source>
        <dbReference type="Proteomes" id="UP000239888"/>
    </source>
</evidence>
<protein>
    <submittedName>
        <fullName evidence="1">Uncharacterized protein</fullName>
    </submittedName>
</protein>